<dbReference type="AlphaFoldDB" id="A0A5Q0H0H7"/>
<feature type="signal peptide" evidence="1">
    <location>
        <begin position="1"/>
        <end position="37"/>
    </location>
</feature>
<organism evidence="2 3">
    <name type="scientific">Saccharothrix syringae</name>
    <name type="common">Nocardiopsis syringae</name>
    <dbReference type="NCBI Taxonomy" id="103733"/>
    <lineage>
        <taxon>Bacteria</taxon>
        <taxon>Bacillati</taxon>
        <taxon>Actinomycetota</taxon>
        <taxon>Actinomycetes</taxon>
        <taxon>Pseudonocardiales</taxon>
        <taxon>Pseudonocardiaceae</taxon>
        <taxon>Saccharothrix</taxon>
    </lineage>
</organism>
<keyword evidence="3" id="KW-1185">Reference proteome</keyword>
<dbReference type="PROSITE" id="PS51318">
    <property type="entry name" value="TAT"/>
    <property type="match status" value="1"/>
</dbReference>
<dbReference type="Proteomes" id="UP000325787">
    <property type="component" value="Chromosome"/>
</dbReference>
<protein>
    <recommendedName>
        <fullName evidence="4">Twin-arginine translocation signal domain-containing protein</fullName>
    </recommendedName>
</protein>
<evidence type="ECO:0000313" key="2">
    <source>
        <dbReference type="EMBL" id="QFZ19162.1"/>
    </source>
</evidence>
<sequence>MTDDLSRRRLLRAAGLAGGAALLAGAGAAAVPGTAGAAVEAGFRWCSRCQSMWRAGAGDNGHCPVHHWWDHSHYQDGSGAYWSTDGPTVVNGVVDVFGQLWLKWCATCKAVYFHQQSTVCPNNSAGHTSTAPAHKVEPAWFSPLSPFPKQAGWRRCIDCAALFFIDNGIGSTRCPVSRPSGFPYHVAASRFDGVWRHEEYLVRF</sequence>
<evidence type="ECO:0000313" key="3">
    <source>
        <dbReference type="Proteomes" id="UP000325787"/>
    </source>
</evidence>
<proteinExistence type="predicted"/>
<gene>
    <name evidence="2" type="ORF">EKG83_18455</name>
</gene>
<evidence type="ECO:0000256" key="1">
    <source>
        <dbReference type="SAM" id="SignalP"/>
    </source>
</evidence>
<dbReference type="RefSeq" id="WP_033434154.1">
    <property type="nucleotide sequence ID" value="NZ_CP034550.1"/>
</dbReference>
<name>A0A5Q0H0H7_SACSY</name>
<keyword evidence="1" id="KW-0732">Signal</keyword>
<dbReference type="KEGG" id="ssyi:EKG83_18455"/>
<accession>A0A5Q0H0H7</accession>
<feature type="chain" id="PRO_5024914861" description="Twin-arginine translocation signal domain-containing protein" evidence="1">
    <location>
        <begin position="38"/>
        <end position="204"/>
    </location>
</feature>
<dbReference type="InterPro" id="IPR006311">
    <property type="entry name" value="TAT_signal"/>
</dbReference>
<evidence type="ECO:0008006" key="4">
    <source>
        <dbReference type="Google" id="ProtNLM"/>
    </source>
</evidence>
<reference evidence="3" key="1">
    <citation type="journal article" date="2021" name="Curr. Microbiol.">
        <title>Complete genome of nocamycin-producing strain Saccharothrix syringae NRRL B-16468 reveals the biosynthetic potential for secondary metabolites.</title>
        <authorList>
            <person name="Mo X."/>
            <person name="Yang S."/>
        </authorList>
    </citation>
    <scope>NUCLEOTIDE SEQUENCE [LARGE SCALE GENOMIC DNA]</scope>
    <source>
        <strain evidence="3">ATCC 51364 / DSM 43886 / JCM 6844 / KCTC 9398 / NBRC 14523 / NRRL B-16468 / INA 2240</strain>
    </source>
</reference>
<dbReference type="OrthoDB" id="5148901at2"/>
<dbReference type="EMBL" id="CP034550">
    <property type="protein sequence ID" value="QFZ19162.1"/>
    <property type="molecule type" value="Genomic_DNA"/>
</dbReference>